<comment type="caution">
    <text evidence="1">The sequence shown here is derived from an EMBL/GenBank/DDBJ whole genome shotgun (WGS) entry which is preliminary data.</text>
</comment>
<dbReference type="OMA" id="QEYRLYN"/>
<dbReference type="RefSeq" id="WP_011107916.1">
    <property type="nucleotide sequence ID" value="NZ_CAXKYD010000062.1"/>
</dbReference>
<evidence type="ECO:0000313" key="2">
    <source>
        <dbReference type="Proteomes" id="UP000436858"/>
    </source>
</evidence>
<protein>
    <submittedName>
        <fullName evidence="1">Uncharacterized protein</fullName>
    </submittedName>
</protein>
<gene>
    <name evidence="1" type="ORF">GAN91_27650</name>
</gene>
<dbReference type="AlphaFoldDB" id="A0A0P0FL47"/>
<sequence length="432" mass="49899">MEINNNISSTIPLVDIVLVFCYVFSFYVIGPLTSSVIIALPLMFCCLYKKKWGYCLLLELKNSFIVRIFISQWLLIGIAVFYSCLHLTMELEYIKVLIAQMFHFICGIFIIIYLKYQKQYTTLKIEQTIIWAFLVQSIIQLIAMSIPSFAHFILYFSRAHDLQDAYGGGVRGLALSSGVGWSLGLAYGLIYIVFVKRYLLSGVNMKSTLIGILLLMGTIFAGRTGFVGACLGGIFFIISNQLSYRTKLMFVLKILLGVILFFLCIYFLFPSMTEHLVDNVFPFAFEPFYKMYYNDEFSTSSTDRLEEMWRVSTSVEEILYGSGSFIDTITGAYYKHIDIGILRNLFYWGIGGYILLIIYQLILIAPIKYNKIQRVSHFNMFFYKLLIIVYLFLLECKAVTIGLNKMTFSVIFLIAYFYFDEIHSKKYIAELR</sequence>
<organism evidence="1 2">
    <name type="scientific">Bacteroides thetaiotaomicron</name>
    <dbReference type="NCBI Taxonomy" id="818"/>
    <lineage>
        <taxon>Bacteria</taxon>
        <taxon>Pseudomonadati</taxon>
        <taxon>Bacteroidota</taxon>
        <taxon>Bacteroidia</taxon>
        <taxon>Bacteroidales</taxon>
        <taxon>Bacteroidaceae</taxon>
        <taxon>Bacteroides</taxon>
    </lineage>
</organism>
<dbReference type="Proteomes" id="UP000436858">
    <property type="component" value="Unassembled WGS sequence"/>
</dbReference>
<name>A0A0P0FL47_BACT4</name>
<accession>A0A0P0FL47</accession>
<reference evidence="1 2" key="1">
    <citation type="journal article" date="2019" name="Nat. Med.">
        <title>A library of human gut bacterial isolates paired with longitudinal multiomics data enables mechanistic microbiome research.</title>
        <authorList>
            <person name="Poyet M."/>
            <person name="Groussin M."/>
            <person name="Gibbons S.M."/>
            <person name="Avila-Pacheco J."/>
            <person name="Jiang X."/>
            <person name="Kearney S.M."/>
            <person name="Perrotta A.R."/>
            <person name="Berdy B."/>
            <person name="Zhao S."/>
            <person name="Lieberman T.D."/>
            <person name="Swanson P.K."/>
            <person name="Smith M."/>
            <person name="Roesemann S."/>
            <person name="Alexander J.E."/>
            <person name="Rich S.A."/>
            <person name="Livny J."/>
            <person name="Vlamakis H."/>
            <person name="Clish C."/>
            <person name="Bullock K."/>
            <person name="Deik A."/>
            <person name="Scott J."/>
            <person name="Pierce K.A."/>
            <person name="Xavier R.J."/>
            <person name="Alm E.J."/>
        </authorList>
    </citation>
    <scope>NUCLEOTIDE SEQUENCE [LARGE SCALE GENOMIC DNA]</scope>
    <source>
        <strain evidence="1 2">BIOML-A162</strain>
    </source>
</reference>
<dbReference type="GeneID" id="60927633"/>
<dbReference type="KEGG" id="btho:Btheta7330_01412"/>
<evidence type="ECO:0000313" key="1">
    <source>
        <dbReference type="EMBL" id="KAB4469113.1"/>
    </source>
</evidence>
<dbReference type="DNASU" id="1075732"/>
<dbReference type="EMBL" id="WCRY01000061">
    <property type="protein sequence ID" value="KAB4469113.1"/>
    <property type="molecule type" value="Genomic_DNA"/>
</dbReference>
<proteinExistence type="predicted"/>